<evidence type="ECO:0000313" key="2">
    <source>
        <dbReference type="EMBL" id="KAB2493190.1"/>
    </source>
</evidence>
<dbReference type="AlphaFoldDB" id="A0AB34D297"/>
<dbReference type="RefSeq" id="WP_151639986.1">
    <property type="nucleotide sequence ID" value="NZ_JAPJMA010000005.1"/>
</dbReference>
<name>A0AB34D297_BACCE</name>
<comment type="caution">
    <text evidence="2">The sequence shown here is derived from an EMBL/GenBank/DDBJ whole genome shotgun (WGS) entry which is preliminary data.</text>
</comment>
<proteinExistence type="predicted"/>
<reference evidence="2 3" key="1">
    <citation type="submission" date="2019-10" db="EMBL/GenBank/DDBJ databases">
        <title>Bacillus from the desert of Cuatro Cinegas, Coahuila.</title>
        <authorList>
            <person name="Olmedo-Alvarez G."/>
            <person name="Saldana S."/>
            <person name="Barcelo D."/>
        </authorList>
    </citation>
    <scope>NUCLEOTIDE SEQUENCE [LARGE SCALE GENOMIC DNA]</scope>
    <source>
        <strain evidence="2 3">CH101a_3T</strain>
    </source>
</reference>
<gene>
    <name evidence="2" type="ORF">F8158_22760</name>
</gene>
<dbReference type="EMBL" id="WBPB01000066">
    <property type="protein sequence ID" value="KAB2493190.1"/>
    <property type="molecule type" value="Genomic_DNA"/>
</dbReference>
<sequence>MKDDKCVSCGEIVDDGFAIGRLCYYCIEKAVVYINSQQIERERLEIEAEQERIAKAEEENWREANNMY</sequence>
<feature type="coiled-coil region" evidence="1">
    <location>
        <begin position="34"/>
        <end position="66"/>
    </location>
</feature>
<accession>A0AB34D297</accession>
<organism evidence="2 3">
    <name type="scientific">Bacillus cereus</name>
    <dbReference type="NCBI Taxonomy" id="1396"/>
    <lineage>
        <taxon>Bacteria</taxon>
        <taxon>Bacillati</taxon>
        <taxon>Bacillota</taxon>
        <taxon>Bacilli</taxon>
        <taxon>Bacillales</taxon>
        <taxon>Bacillaceae</taxon>
        <taxon>Bacillus</taxon>
        <taxon>Bacillus cereus group</taxon>
    </lineage>
</organism>
<keyword evidence="1" id="KW-0175">Coiled coil</keyword>
<evidence type="ECO:0000313" key="3">
    <source>
        <dbReference type="Proteomes" id="UP000477920"/>
    </source>
</evidence>
<dbReference type="Proteomes" id="UP000477920">
    <property type="component" value="Unassembled WGS sequence"/>
</dbReference>
<protein>
    <submittedName>
        <fullName evidence="2">Uncharacterized protein</fullName>
    </submittedName>
</protein>
<evidence type="ECO:0000256" key="1">
    <source>
        <dbReference type="SAM" id="Coils"/>
    </source>
</evidence>